<proteinExistence type="predicted"/>
<dbReference type="Pfam" id="PF00646">
    <property type="entry name" value="F-box"/>
    <property type="match status" value="1"/>
</dbReference>
<dbReference type="PANTHER" id="PTHR35546">
    <property type="entry name" value="F-BOX PROTEIN INTERACTION DOMAIN PROTEIN-RELATED"/>
    <property type="match status" value="1"/>
</dbReference>
<dbReference type="PANTHER" id="PTHR35546:SF125">
    <property type="entry name" value="F-BOX DOMAIN-CONTAINING PROTEIN"/>
    <property type="match status" value="1"/>
</dbReference>
<dbReference type="EnsemblPlants" id="AET2Gv20931900.1">
    <property type="protein sequence ID" value="AET2Gv20931900.1"/>
    <property type="gene ID" value="AET2Gv20931900"/>
</dbReference>
<dbReference type="SUPFAM" id="SSF81383">
    <property type="entry name" value="F-box domain"/>
    <property type="match status" value="1"/>
</dbReference>
<protein>
    <recommendedName>
        <fullName evidence="3">F-box domain-containing protein</fullName>
    </recommendedName>
</protein>
<keyword evidence="2" id="KW-0812">Transmembrane</keyword>
<dbReference type="InterPro" id="IPR056592">
    <property type="entry name" value="Beta-prop_At3g26010-like"/>
</dbReference>
<evidence type="ECO:0000259" key="3">
    <source>
        <dbReference type="SMART" id="SM00256"/>
    </source>
</evidence>
<evidence type="ECO:0000313" key="5">
    <source>
        <dbReference type="Proteomes" id="UP000015105"/>
    </source>
</evidence>
<feature type="transmembrane region" description="Helical" evidence="2">
    <location>
        <begin position="245"/>
        <end position="266"/>
    </location>
</feature>
<dbReference type="STRING" id="200361.A0A453CR82"/>
<keyword evidence="2" id="KW-1133">Transmembrane helix</keyword>
<feature type="region of interest" description="Disordered" evidence="1">
    <location>
        <begin position="1"/>
        <end position="34"/>
    </location>
</feature>
<evidence type="ECO:0000256" key="2">
    <source>
        <dbReference type="SAM" id="Phobius"/>
    </source>
</evidence>
<reference evidence="5" key="1">
    <citation type="journal article" date="2014" name="Science">
        <title>Ancient hybridizations among the ancestral genomes of bread wheat.</title>
        <authorList>
            <consortium name="International Wheat Genome Sequencing Consortium,"/>
            <person name="Marcussen T."/>
            <person name="Sandve S.R."/>
            <person name="Heier L."/>
            <person name="Spannagl M."/>
            <person name="Pfeifer M."/>
            <person name="Jakobsen K.S."/>
            <person name="Wulff B.B."/>
            <person name="Steuernagel B."/>
            <person name="Mayer K.F."/>
            <person name="Olsen O.A."/>
        </authorList>
    </citation>
    <scope>NUCLEOTIDE SEQUENCE [LARGE SCALE GENOMIC DNA]</scope>
    <source>
        <strain evidence="5">cv. AL8/78</strain>
    </source>
</reference>
<dbReference type="InterPro" id="IPR017451">
    <property type="entry name" value="F-box-assoc_interact_dom"/>
</dbReference>
<sequence length="429" mass="47531">TNNRTLRRRLKPSGAMEEKSSGHKKARATNPPASAQEMAAAASPLTDDLIVEILSRLPARSVHRVKCVSPSWRALIADPANRKKLPQTLAGFLYSTYHWADPRFQKFHLANVSVGAAPPVDLSLSFLPPDKYLYVDQLDACNGLLLCLCYMAPSSPSTDKRTPLESHFIVCNPATKRWVDLPPHAKVPNGHRGVARLGFDPAVSSHFHVLQFEKTDQEDCVTGVNIYSSQTGAWKRRQSRLVEKITLYAGLASVFFHGMLHLLGMLKPMKLDDDAVLVAVDMEGQVWKAIRVPSGGLSFGTIGLSQGCLHYATTPLGIVDKNKKEDTSLATKIASVWCMEDYDSKEWVLKHSVSNDELGSKTRAEYKVTAIHPDRDTIFLDSCDVDTLASYDMQHREFCRILNLKKDRAPLFVPYVPLFSDSLAGADGQ</sequence>
<dbReference type="InterPro" id="IPR036047">
    <property type="entry name" value="F-box-like_dom_sf"/>
</dbReference>
<reference evidence="5" key="2">
    <citation type="journal article" date="2017" name="Nat. Plants">
        <title>The Aegilops tauschii genome reveals multiple impacts of transposons.</title>
        <authorList>
            <person name="Zhao G."/>
            <person name="Zou C."/>
            <person name="Li K."/>
            <person name="Wang K."/>
            <person name="Li T."/>
            <person name="Gao L."/>
            <person name="Zhang X."/>
            <person name="Wang H."/>
            <person name="Yang Z."/>
            <person name="Liu X."/>
            <person name="Jiang W."/>
            <person name="Mao L."/>
            <person name="Kong X."/>
            <person name="Jiao Y."/>
            <person name="Jia J."/>
        </authorList>
    </citation>
    <scope>NUCLEOTIDE SEQUENCE [LARGE SCALE GENOMIC DNA]</scope>
    <source>
        <strain evidence="5">cv. AL8/78</strain>
    </source>
</reference>
<name>A0A453CR82_AEGTS</name>
<reference evidence="4" key="4">
    <citation type="submission" date="2019-03" db="UniProtKB">
        <authorList>
            <consortium name="EnsemblPlants"/>
        </authorList>
    </citation>
    <scope>IDENTIFICATION</scope>
</reference>
<dbReference type="Gene3D" id="1.20.1280.50">
    <property type="match status" value="1"/>
</dbReference>
<feature type="domain" description="F-box" evidence="3">
    <location>
        <begin position="45"/>
        <end position="85"/>
    </location>
</feature>
<dbReference type="CDD" id="cd22157">
    <property type="entry name" value="F-box_AtFBW1-like"/>
    <property type="match status" value="1"/>
</dbReference>
<feature type="compositionally biased region" description="Basic residues" evidence="1">
    <location>
        <begin position="1"/>
        <end position="11"/>
    </location>
</feature>
<dbReference type="Gramene" id="AET2Gv20931900.1">
    <property type="protein sequence ID" value="AET2Gv20931900.1"/>
    <property type="gene ID" value="AET2Gv20931900"/>
</dbReference>
<keyword evidence="5" id="KW-1185">Reference proteome</keyword>
<accession>A0A453CR82</accession>
<organism evidence="4 5">
    <name type="scientific">Aegilops tauschii subsp. strangulata</name>
    <name type="common">Goatgrass</name>
    <dbReference type="NCBI Taxonomy" id="200361"/>
    <lineage>
        <taxon>Eukaryota</taxon>
        <taxon>Viridiplantae</taxon>
        <taxon>Streptophyta</taxon>
        <taxon>Embryophyta</taxon>
        <taxon>Tracheophyta</taxon>
        <taxon>Spermatophyta</taxon>
        <taxon>Magnoliopsida</taxon>
        <taxon>Liliopsida</taxon>
        <taxon>Poales</taxon>
        <taxon>Poaceae</taxon>
        <taxon>BOP clade</taxon>
        <taxon>Pooideae</taxon>
        <taxon>Triticodae</taxon>
        <taxon>Triticeae</taxon>
        <taxon>Triticinae</taxon>
        <taxon>Aegilops</taxon>
    </lineage>
</organism>
<evidence type="ECO:0000256" key="1">
    <source>
        <dbReference type="SAM" id="MobiDB-lite"/>
    </source>
</evidence>
<reference evidence="4" key="5">
    <citation type="journal article" date="2021" name="G3 (Bethesda)">
        <title>Aegilops tauschii genome assembly Aet v5.0 features greater sequence contiguity and improved annotation.</title>
        <authorList>
            <person name="Wang L."/>
            <person name="Zhu T."/>
            <person name="Rodriguez J.C."/>
            <person name="Deal K.R."/>
            <person name="Dubcovsky J."/>
            <person name="McGuire P.E."/>
            <person name="Lux T."/>
            <person name="Spannagl M."/>
            <person name="Mayer K.F.X."/>
            <person name="Baldrich P."/>
            <person name="Meyers B.C."/>
            <person name="Huo N."/>
            <person name="Gu Y.Q."/>
            <person name="Zhou H."/>
            <person name="Devos K.M."/>
            <person name="Bennetzen J.L."/>
            <person name="Unver T."/>
            <person name="Budak H."/>
            <person name="Gulick P.J."/>
            <person name="Galiba G."/>
            <person name="Kalapos B."/>
            <person name="Nelson D.R."/>
            <person name="Li P."/>
            <person name="You F.M."/>
            <person name="Luo M.C."/>
            <person name="Dvorak J."/>
        </authorList>
    </citation>
    <scope>NUCLEOTIDE SEQUENCE [LARGE SCALE GENOMIC DNA]</scope>
    <source>
        <strain evidence="4">cv. AL8/78</strain>
    </source>
</reference>
<dbReference type="NCBIfam" id="TIGR01640">
    <property type="entry name" value="F_box_assoc_1"/>
    <property type="match status" value="1"/>
</dbReference>
<dbReference type="InterPro" id="IPR001810">
    <property type="entry name" value="F-box_dom"/>
</dbReference>
<dbReference type="Pfam" id="PF24750">
    <property type="entry name" value="b-prop_At3g26010-like"/>
    <property type="match status" value="1"/>
</dbReference>
<evidence type="ECO:0000313" key="4">
    <source>
        <dbReference type="EnsemblPlants" id="AET2Gv20931900.1"/>
    </source>
</evidence>
<dbReference type="SMART" id="SM00256">
    <property type="entry name" value="FBOX"/>
    <property type="match status" value="1"/>
</dbReference>
<dbReference type="InterPro" id="IPR055290">
    <property type="entry name" value="At3g26010-like"/>
</dbReference>
<dbReference type="Proteomes" id="UP000015105">
    <property type="component" value="Chromosome 2D"/>
</dbReference>
<reference evidence="4" key="3">
    <citation type="journal article" date="2017" name="Nature">
        <title>Genome sequence of the progenitor of the wheat D genome Aegilops tauschii.</title>
        <authorList>
            <person name="Luo M.C."/>
            <person name="Gu Y.Q."/>
            <person name="Puiu D."/>
            <person name="Wang H."/>
            <person name="Twardziok S.O."/>
            <person name="Deal K.R."/>
            <person name="Huo N."/>
            <person name="Zhu T."/>
            <person name="Wang L."/>
            <person name="Wang Y."/>
            <person name="McGuire P.E."/>
            <person name="Liu S."/>
            <person name="Long H."/>
            <person name="Ramasamy R.K."/>
            <person name="Rodriguez J.C."/>
            <person name="Van S.L."/>
            <person name="Yuan L."/>
            <person name="Wang Z."/>
            <person name="Xia Z."/>
            <person name="Xiao L."/>
            <person name="Anderson O.D."/>
            <person name="Ouyang S."/>
            <person name="Liang Y."/>
            <person name="Zimin A.V."/>
            <person name="Pertea G."/>
            <person name="Qi P."/>
            <person name="Bennetzen J.L."/>
            <person name="Dai X."/>
            <person name="Dawson M.W."/>
            <person name="Muller H.G."/>
            <person name="Kugler K."/>
            <person name="Rivarola-Duarte L."/>
            <person name="Spannagl M."/>
            <person name="Mayer K.F.X."/>
            <person name="Lu F.H."/>
            <person name="Bevan M.W."/>
            <person name="Leroy P."/>
            <person name="Li P."/>
            <person name="You F.M."/>
            <person name="Sun Q."/>
            <person name="Liu Z."/>
            <person name="Lyons E."/>
            <person name="Wicker T."/>
            <person name="Salzberg S.L."/>
            <person name="Devos K.M."/>
            <person name="Dvorak J."/>
        </authorList>
    </citation>
    <scope>NUCLEOTIDE SEQUENCE [LARGE SCALE GENOMIC DNA]</scope>
    <source>
        <strain evidence="4">cv. AL8/78</strain>
    </source>
</reference>
<dbReference type="AlphaFoldDB" id="A0A453CR82"/>
<keyword evidence="2" id="KW-0472">Membrane</keyword>